<dbReference type="EMBL" id="DSRP01000748">
    <property type="protein sequence ID" value="HGG93415.1"/>
    <property type="molecule type" value="Genomic_DNA"/>
</dbReference>
<dbReference type="AlphaFoldDB" id="A0A7C4EMS3"/>
<dbReference type="Gene3D" id="3.90.780.10">
    <property type="entry name" value="5'-Nucleotidase, C-terminal domain"/>
    <property type="match status" value="1"/>
</dbReference>
<organism evidence="1">
    <name type="scientific">Fundidesulfovibrio putealis</name>
    <dbReference type="NCBI Taxonomy" id="270496"/>
    <lineage>
        <taxon>Bacteria</taxon>
        <taxon>Pseudomonadati</taxon>
        <taxon>Thermodesulfobacteriota</taxon>
        <taxon>Desulfovibrionia</taxon>
        <taxon>Desulfovibrionales</taxon>
        <taxon>Desulfovibrionaceae</taxon>
        <taxon>Fundidesulfovibrio</taxon>
    </lineage>
</organism>
<dbReference type="GO" id="GO:0009166">
    <property type="term" value="P:nucleotide catabolic process"/>
    <property type="evidence" value="ECO:0007669"/>
    <property type="project" value="InterPro"/>
</dbReference>
<name>A0A7C4EMS3_9BACT</name>
<dbReference type="GO" id="GO:0016787">
    <property type="term" value="F:hydrolase activity"/>
    <property type="evidence" value="ECO:0007669"/>
    <property type="project" value="InterPro"/>
</dbReference>
<proteinExistence type="predicted"/>
<dbReference type="SUPFAM" id="SSF55816">
    <property type="entry name" value="5'-nucleotidase (syn. UDP-sugar hydrolase), C-terminal domain"/>
    <property type="match status" value="1"/>
</dbReference>
<sequence>MEPVRPEAVYPLASCGYLLKGGDGYTVLKDKAKRVYAFGKPISDALIDYFSTHSPMSPKAEGRIVRLGNALAQ</sequence>
<dbReference type="InterPro" id="IPR036907">
    <property type="entry name" value="5'-Nucleotdase_C_sf"/>
</dbReference>
<reference evidence="1" key="1">
    <citation type="journal article" date="2020" name="mSystems">
        <title>Genome- and Community-Level Interaction Insights into Carbon Utilization and Element Cycling Functions of Hydrothermarchaeota in Hydrothermal Sediment.</title>
        <authorList>
            <person name="Zhou Z."/>
            <person name="Liu Y."/>
            <person name="Xu W."/>
            <person name="Pan J."/>
            <person name="Luo Z.H."/>
            <person name="Li M."/>
        </authorList>
    </citation>
    <scope>NUCLEOTIDE SEQUENCE [LARGE SCALE GENOMIC DNA]</scope>
    <source>
        <strain evidence="1">SpSt-413</strain>
    </source>
</reference>
<gene>
    <name evidence="1" type="ORF">ENR59_10765</name>
</gene>
<comment type="caution">
    <text evidence="1">The sequence shown here is derived from an EMBL/GenBank/DDBJ whole genome shotgun (WGS) entry which is preliminary data.</text>
</comment>
<accession>A0A7C4EMS3</accession>
<evidence type="ECO:0000313" key="1">
    <source>
        <dbReference type="EMBL" id="HGG93415.1"/>
    </source>
</evidence>
<protein>
    <submittedName>
        <fullName evidence="1">Uncharacterized protein</fullName>
    </submittedName>
</protein>